<evidence type="ECO:0000313" key="1">
    <source>
        <dbReference type="EMBL" id="EDM11482.1"/>
    </source>
</evidence>
<dbReference type="AlphaFoldDB" id="A6JF86"/>
<dbReference type="Proteomes" id="UP000234681">
    <property type="component" value="Chromosome 5"/>
</dbReference>
<evidence type="ECO:0000313" key="2">
    <source>
        <dbReference type="Proteomes" id="UP000234681"/>
    </source>
</evidence>
<reference evidence="2" key="1">
    <citation type="submission" date="2005-09" db="EMBL/GenBank/DDBJ databases">
        <authorList>
            <person name="Mural R.J."/>
            <person name="Li P.W."/>
            <person name="Adams M.D."/>
            <person name="Amanatides P.G."/>
            <person name="Baden-Tillson H."/>
            <person name="Barnstead M."/>
            <person name="Chin S.H."/>
            <person name="Dew I."/>
            <person name="Evans C.A."/>
            <person name="Ferriera S."/>
            <person name="Flanigan M."/>
            <person name="Fosler C."/>
            <person name="Glodek A."/>
            <person name="Gu Z."/>
            <person name="Holt R.A."/>
            <person name="Jennings D."/>
            <person name="Kraft C.L."/>
            <person name="Lu F."/>
            <person name="Nguyen T."/>
            <person name="Nusskern D.R."/>
            <person name="Pfannkoch C.M."/>
            <person name="Sitter C."/>
            <person name="Sutton G.G."/>
            <person name="Venter J.C."/>
            <person name="Wang Z."/>
            <person name="Woodage T."/>
            <person name="Zheng X.H."/>
            <person name="Zhong F."/>
        </authorList>
    </citation>
    <scope>NUCLEOTIDE SEQUENCE [LARGE SCALE GENOMIC DNA]</scope>
    <source>
        <strain>BN</strain>
        <strain evidence="2">Sprague-Dawley</strain>
    </source>
</reference>
<dbReference type="EMBL" id="CH473984">
    <property type="protein sequence ID" value="EDM11482.1"/>
    <property type="molecule type" value="Genomic_DNA"/>
</dbReference>
<accession>A6JF86</accession>
<protein>
    <submittedName>
        <fullName evidence="1">RCG30420</fullName>
    </submittedName>
</protein>
<gene>
    <name evidence="1" type="ORF">rCG_30420</name>
</gene>
<name>A6JF86_RAT</name>
<sequence length="46" mass="5288">MKCSSCFPFYLGHEEEGTGSSNRDSFTKKGLIPSTQRLINFFRKKN</sequence>
<proteinExistence type="predicted"/>
<organism evidence="1 2">
    <name type="scientific">Rattus norvegicus</name>
    <name type="common">Rat</name>
    <dbReference type="NCBI Taxonomy" id="10116"/>
    <lineage>
        <taxon>Eukaryota</taxon>
        <taxon>Metazoa</taxon>
        <taxon>Chordata</taxon>
        <taxon>Craniata</taxon>
        <taxon>Vertebrata</taxon>
        <taxon>Euteleostomi</taxon>
        <taxon>Mammalia</taxon>
        <taxon>Eutheria</taxon>
        <taxon>Euarchontoglires</taxon>
        <taxon>Glires</taxon>
        <taxon>Rodentia</taxon>
        <taxon>Myomorpha</taxon>
        <taxon>Muroidea</taxon>
        <taxon>Muridae</taxon>
        <taxon>Murinae</taxon>
        <taxon>Rattus</taxon>
    </lineage>
</organism>